<dbReference type="GO" id="GO:0006355">
    <property type="term" value="P:regulation of DNA-templated transcription"/>
    <property type="evidence" value="ECO:0007669"/>
    <property type="project" value="InterPro"/>
</dbReference>
<keyword evidence="2" id="KW-0238">DNA-binding</keyword>
<keyword evidence="3" id="KW-0804">Transcription</keyword>
<dbReference type="InterPro" id="IPR000792">
    <property type="entry name" value="Tscrpt_reg_LuxR_C"/>
</dbReference>
<dbReference type="InterPro" id="IPR029016">
    <property type="entry name" value="GAF-like_dom_sf"/>
</dbReference>
<evidence type="ECO:0000256" key="3">
    <source>
        <dbReference type="ARBA" id="ARBA00023163"/>
    </source>
</evidence>
<evidence type="ECO:0000256" key="1">
    <source>
        <dbReference type="ARBA" id="ARBA00023015"/>
    </source>
</evidence>
<dbReference type="SMART" id="SM00421">
    <property type="entry name" value="HTH_LUXR"/>
    <property type="match status" value="1"/>
</dbReference>
<gene>
    <name evidence="5" type="ORF">UFOPK2810_00744</name>
</gene>
<dbReference type="PROSITE" id="PS50043">
    <property type="entry name" value="HTH_LUXR_2"/>
    <property type="match status" value="1"/>
</dbReference>
<dbReference type="SUPFAM" id="SSF46894">
    <property type="entry name" value="C-terminal effector domain of the bipartite response regulators"/>
    <property type="match status" value="1"/>
</dbReference>
<dbReference type="SUPFAM" id="SSF55781">
    <property type="entry name" value="GAF domain-like"/>
    <property type="match status" value="1"/>
</dbReference>
<keyword evidence="1" id="KW-0805">Transcription regulation</keyword>
<name>A0A6J6TNB1_9ZZZZ</name>
<feature type="domain" description="HTH luxR-type" evidence="4">
    <location>
        <begin position="190"/>
        <end position="255"/>
    </location>
</feature>
<accession>A0A6J6TNB1</accession>
<dbReference type="EMBL" id="CAEZYZ010000107">
    <property type="protein sequence ID" value="CAB4748892.1"/>
    <property type="molecule type" value="Genomic_DNA"/>
</dbReference>
<dbReference type="InterPro" id="IPR036388">
    <property type="entry name" value="WH-like_DNA-bd_sf"/>
</dbReference>
<dbReference type="AlphaFoldDB" id="A0A6J6TNB1"/>
<dbReference type="PANTHER" id="PTHR44688:SF16">
    <property type="entry name" value="DNA-BINDING TRANSCRIPTIONAL ACTIVATOR DEVR_DOSR"/>
    <property type="match status" value="1"/>
</dbReference>
<evidence type="ECO:0000313" key="5">
    <source>
        <dbReference type="EMBL" id="CAB4748892.1"/>
    </source>
</evidence>
<organism evidence="5">
    <name type="scientific">freshwater metagenome</name>
    <dbReference type="NCBI Taxonomy" id="449393"/>
    <lineage>
        <taxon>unclassified sequences</taxon>
        <taxon>metagenomes</taxon>
        <taxon>ecological metagenomes</taxon>
    </lineage>
</organism>
<dbReference type="GO" id="GO:0003677">
    <property type="term" value="F:DNA binding"/>
    <property type="evidence" value="ECO:0007669"/>
    <property type="project" value="UniProtKB-KW"/>
</dbReference>
<dbReference type="PRINTS" id="PR00038">
    <property type="entry name" value="HTHLUXR"/>
</dbReference>
<evidence type="ECO:0000256" key="2">
    <source>
        <dbReference type="ARBA" id="ARBA00023125"/>
    </source>
</evidence>
<dbReference type="Gene3D" id="1.10.10.10">
    <property type="entry name" value="Winged helix-like DNA-binding domain superfamily/Winged helix DNA-binding domain"/>
    <property type="match status" value="1"/>
</dbReference>
<proteinExistence type="predicted"/>
<reference evidence="5" key="1">
    <citation type="submission" date="2020-05" db="EMBL/GenBank/DDBJ databases">
        <authorList>
            <person name="Chiriac C."/>
            <person name="Salcher M."/>
            <person name="Ghai R."/>
            <person name="Kavagutti S V."/>
        </authorList>
    </citation>
    <scope>NUCLEOTIDE SEQUENCE</scope>
</reference>
<sequence length="271" mass="29300">MSWDHTGDHMAARSAFLKLISSDPTGDALMQAFARGPMAIYGPQSAAFYQVNSPRTELVLAGSFGFSDRIGYYTSVPVSWELPATRAFLTGQLIVVPTQDVDEKFPLLSPWHDLVPANGDTAVTSNIVAMPIAYAGTTIGVCAMVCTHSEPWGWYDYSFIEGISAALGLWHQIKVLNDSLRLAQAQSTIARKRPQGLKGRQIEVLTLLAQGQSNARIAKTLGFSLSTVKADVQTLLERLGAKTRAEAVQRAMLAGLIPSTSESDSEGRVKE</sequence>
<dbReference type="InterPro" id="IPR016032">
    <property type="entry name" value="Sig_transdc_resp-reg_C-effctor"/>
</dbReference>
<dbReference type="PANTHER" id="PTHR44688">
    <property type="entry name" value="DNA-BINDING TRANSCRIPTIONAL ACTIVATOR DEVR_DOSR"/>
    <property type="match status" value="1"/>
</dbReference>
<protein>
    <submittedName>
        <fullName evidence="5">Unannotated protein</fullName>
    </submittedName>
</protein>
<dbReference type="CDD" id="cd06170">
    <property type="entry name" value="LuxR_C_like"/>
    <property type="match status" value="1"/>
</dbReference>
<evidence type="ECO:0000259" key="4">
    <source>
        <dbReference type="PROSITE" id="PS50043"/>
    </source>
</evidence>
<dbReference type="Gene3D" id="3.30.450.40">
    <property type="match status" value="1"/>
</dbReference>
<dbReference type="Pfam" id="PF00196">
    <property type="entry name" value="GerE"/>
    <property type="match status" value="1"/>
</dbReference>